<proteinExistence type="predicted"/>
<reference evidence="2" key="1">
    <citation type="submission" date="2016-09" db="EMBL/GenBank/DDBJ databases">
        <authorList>
            <person name="Gulvik C.A."/>
        </authorList>
    </citation>
    <scope>NUCLEOTIDE SEQUENCE [LARGE SCALE GENOMIC DNA]</scope>
    <source>
        <strain evidence="2">DSM 23328</strain>
    </source>
</reference>
<evidence type="ECO:0008006" key="3">
    <source>
        <dbReference type="Google" id="ProtNLM"/>
    </source>
</evidence>
<evidence type="ECO:0000313" key="1">
    <source>
        <dbReference type="EMBL" id="OEG11891.1"/>
    </source>
</evidence>
<gene>
    <name evidence="1" type="ORF">BCR21_06560</name>
</gene>
<evidence type="ECO:0000313" key="2">
    <source>
        <dbReference type="Proteomes" id="UP000094068"/>
    </source>
</evidence>
<dbReference type="OrthoDB" id="2170703at2"/>
<accession>A0A1E5GGZ5</accession>
<dbReference type="STRING" id="903984.BCR21_06560"/>
<dbReference type="Proteomes" id="UP000094068">
    <property type="component" value="Unassembled WGS sequence"/>
</dbReference>
<sequence>MKQQQTKIKKWHLLGIGITILGLGIWVSQASTALKAETEAGVTQDKKAATEDKVIQISSSLNPKLPMVTNEQGLQATPKVVTITQNSQFPTAGTSQKEVAKLITGLTIPTPSSGIDWEYVDSTGAIIEPSSAAVGFQTIYVKITEKNGSSSIQVPIPVSVTDSNTTAVLTNQAMIKADAQIILYPDEIKDKTNEELHALIQAKANLSAWDMSNGSELSASVSETKITNDKIGDYTATFTVDLNGESATTTRTVTIFGATLKSPSSISVAQNETLDMGKNASSIFANYQTISSLEATDATYEWVADKAGTPTEPKNTFDTSKTGFNWGYIKMADKKKPEISTVIPVPITVTNEVNTIVEKKVAFGTTRGMNIIKQSEISGNDPTQLNNILKDKLKINAWDLTTGADVPIEITDLGGLTGESTVGVYELTFSMTLPDNSVKTAKRAYTLLSDEIFAGTSGASTNNMSRSAFDDIFGNSLDGWTSIPLNEKAIITNPINGSQISFPKRGLTVAGPGATVQQGFIVKDASEVAYVHNNAKVSTIPFVNGQAVYPNDINGLIGSHAADRVMGIGYGILDAMFESQYYLKKGNELKQILVDQKNQLIYVYDIKLSRNLNFSINLSMYNTASTTRNLAMLENVDTNYYNDKVALYALGDNNGFYMKPQAGKQFAIKLKDSSGAYLSDYTMFAAGAYGSWVGNYPDVPMNLSSLNWFNHDFSRAGIEQYNYPKDHVILNYVDSAYQLGAPYRPVATNQALRAGYEVFAGTELPYMRLSSNPKDWNVYADYNGGDFVTDYTLASIPSIGGFGTLYVTYPNQQEHKIPFIADGNKESNGRLTIPRATLPTVLNDESGTIKSYTTGMLGVYESNDKLKSLTSNDYSMAINVYSIGASPIAQTVQRNSAWTKAASALVKDPVILPGHTAIYEYVGAQVDTSKLGIQTIQVKMTDKEEPTQSKIINVPVNVVDGTAPTTGLSIVADDFSLAKGDLTGLSAEDIKKLILKESKAVGWDNATGLSTGVTVSVKTTDLTTSASPGNQYKATIQAVKGSVTAEKTITITITSEFSAKAVPQTVPLGADESYWKDALLKATVNEVKNGSSTISNYNVSLVTAPVTNRITTSSSMTVKVTNAANSSQSMEVNVPVNVTWGNSIALGGSGTNITDLGQSSLAFTLQEDQSGRPYIRSAYGNLPQANTNTPFVNASATGAYFFQFTRIDMSSQATGQAKAKEVTNGTSSGSALQALGARTPAQVINDLGTNGKLDVNYGDVLKLYVQGGQHVLYTANQGPEQPMKELSNMETLFVVVTKNGFTPLYFNQLTAKEVEIATESTATNALYAAHYNSMTNYFTIPSGSTSNYARIQPNGFKTYPKLNLAVGEKAAGSVLVTEPTSTTSNQYLQLSYNLTFVGSGPDLQIVTPLASLSFGTQTIKSYSQEIKRTDPNWGFTVLDSRQIKSAWVIQAKMSEPFKTSGANAKQLKGAELKAKQASSTVSLNSGFQTVYTKNNPEASNSVTWTSDKGFFLQVPPGVIDKDAAYSTEVEFLLTNAP</sequence>
<comment type="caution">
    <text evidence="1">The sequence shown here is derived from an EMBL/GenBank/DDBJ whole genome shotgun (WGS) entry which is preliminary data.</text>
</comment>
<organism evidence="1 2">
    <name type="scientific">Enterococcus ureasiticus</name>
    <dbReference type="NCBI Taxonomy" id="903984"/>
    <lineage>
        <taxon>Bacteria</taxon>
        <taxon>Bacillati</taxon>
        <taxon>Bacillota</taxon>
        <taxon>Bacilli</taxon>
        <taxon>Lactobacillales</taxon>
        <taxon>Enterococcaceae</taxon>
        <taxon>Enterococcus</taxon>
    </lineage>
</organism>
<dbReference type="EMBL" id="MIJZ01000012">
    <property type="protein sequence ID" value="OEG11891.1"/>
    <property type="molecule type" value="Genomic_DNA"/>
</dbReference>
<name>A0A1E5GGZ5_9ENTE</name>
<protein>
    <recommendedName>
        <fullName evidence="3">WxL domain-containing protein</fullName>
    </recommendedName>
</protein>
<keyword evidence="2" id="KW-1185">Reference proteome</keyword>
<dbReference type="RefSeq" id="WP_069645744.1">
    <property type="nucleotide sequence ID" value="NZ_MIJZ01000012.1"/>
</dbReference>